<keyword evidence="2" id="KW-1185">Reference proteome</keyword>
<dbReference type="Proteomes" id="UP000567179">
    <property type="component" value="Unassembled WGS sequence"/>
</dbReference>
<accession>A0A8H5B629</accession>
<sequence length="107" mass="11566">MPTADGVIACNSETRKFTATFMIDGAIYMLSGTFASTLPPFRTNKATIMYDEVSQLTSAVRAFTGQIGFSSMEIKLDNGVIVSGIFGAPVERGCLITGWASWILSWK</sequence>
<dbReference type="EMBL" id="JAACJJ010000042">
    <property type="protein sequence ID" value="KAF5316402.1"/>
    <property type="molecule type" value="Genomic_DNA"/>
</dbReference>
<dbReference type="OrthoDB" id="5817230at2759"/>
<comment type="caution">
    <text evidence="1">The sequence shown here is derived from an EMBL/GenBank/DDBJ whole genome shotgun (WGS) entry which is preliminary data.</text>
</comment>
<proteinExistence type="predicted"/>
<protein>
    <submittedName>
        <fullName evidence="1">Uncharacterized protein</fullName>
    </submittedName>
</protein>
<organism evidence="1 2">
    <name type="scientific">Psilocybe cf. subviscida</name>
    <dbReference type="NCBI Taxonomy" id="2480587"/>
    <lineage>
        <taxon>Eukaryota</taxon>
        <taxon>Fungi</taxon>
        <taxon>Dikarya</taxon>
        <taxon>Basidiomycota</taxon>
        <taxon>Agaricomycotina</taxon>
        <taxon>Agaricomycetes</taxon>
        <taxon>Agaricomycetidae</taxon>
        <taxon>Agaricales</taxon>
        <taxon>Agaricineae</taxon>
        <taxon>Strophariaceae</taxon>
        <taxon>Psilocybe</taxon>
    </lineage>
</organism>
<evidence type="ECO:0000313" key="1">
    <source>
        <dbReference type="EMBL" id="KAF5316402.1"/>
    </source>
</evidence>
<gene>
    <name evidence="1" type="ORF">D9619_006891</name>
</gene>
<reference evidence="1 2" key="1">
    <citation type="journal article" date="2020" name="ISME J.">
        <title>Uncovering the hidden diversity of litter-decomposition mechanisms in mushroom-forming fungi.</title>
        <authorList>
            <person name="Floudas D."/>
            <person name="Bentzer J."/>
            <person name="Ahren D."/>
            <person name="Johansson T."/>
            <person name="Persson P."/>
            <person name="Tunlid A."/>
        </authorList>
    </citation>
    <scope>NUCLEOTIDE SEQUENCE [LARGE SCALE GENOMIC DNA]</scope>
    <source>
        <strain evidence="1 2">CBS 101986</strain>
    </source>
</reference>
<evidence type="ECO:0000313" key="2">
    <source>
        <dbReference type="Proteomes" id="UP000567179"/>
    </source>
</evidence>
<dbReference type="AlphaFoldDB" id="A0A8H5B629"/>
<name>A0A8H5B629_9AGAR</name>